<gene>
    <name evidence="1" type="ORF">AAT19DRAFT_9045</name>
</gene>
<dbReference type="EMBL" id="LCTV02000001">
    <property type="protein sequence ID" value="PRQ77977.1"/>
    <property type="molecule type" value="Genomic_DNA"/>
</dbReference>
<accession>A0A2T0AIX8</accession>
<reference evidence="1 2" key="1">
    <citation type="journal article" date="2018" name="Elife">
        <title>Functional genomics of lipid metabolism in the oleaginous yeast Rhodosporidium toruloides.</title>
        <authorList>
            <person name="Coradetti S.T."/>
            <person name="Pinel D."/>
            <person name="Geiselman G."/>
            <person name="Ito M."/>
            <person name="Mondo S."/>
            <person name="Reilly M.C."/>
            <person name="Cheng Y.F."/>
            <person name="Bauer S."/>
            <person name="Grigoriev I."/>
            <person name="Gladden J.M."/>
            <person name="Simmons B.A."/>
            <person name="Brem R."/>
            <person name="Arkin A.P."/>
            <person name="Skerker J.M."/>
        </authorList>
    </citation>
    <scope>NUCLEOTIDE SEQUENCE [LARGE SCALE GENOMIC DNA]</scope>
    <source>
        <strain evidence="1 2">NBRC 0880</strain>
    </source>
</reference>
<name>A0A2T0AIX8_RHOTO</name>
<dbReference type="AlphaFoldDB" id="A0A2T0AIX8"/>
<proteinExistence type="predicted"/>
<dbReference type="Proteomes" id="UP000239560">
    <property type="component" value="Unassembled WGS sequence"/>
</dbReference>
<organism evidence="1 2">
    <name type="scientific">Rhodotorula toruloides</name>
    <name type="common">Yeast</name>
    <name type="synonym">Rhodosporidium toruloides</name>
    <dbReference type="NCBI Taxonomy" id="5286"/>
    <lineage>
        <taxon>Eukaryota</taxon>
        <taxon>Fungi</taxon>
        <taxon>Dikarya</taxon>
        <taxon>Basidiomycota</taxon>
        <taxon>Pucciniomycotina</taxon>
        <taxon>Microbotryomycetes</taxon>
        <taxon>Sporidiobolales</taxon>
        <taxon>Sporidiobolaceae</taxon>
        <taxon>Rhodotorula</taxon>
    </lineage>
</organism>
<sequence length="157" mass="17692">MVTACHSYVTASLSAPQMLTPLRQLSLRSFRLSPYSRPTTYPLVIALTHAYPHLRSSSSRIPGKMQSTSSSRLFLLRLAPRFRSRQALAFRLSRRDQRISPFSRVPQYAAESDGARKNRLELRGYAGSRFVTRIDVALVAFLRFVSRSTVNALSSSL</sequence>
<evidence type="ECO:0000313" key="2">
    <source>
        <dbReference type="Proteomes" id="UP000239560"/>
    </source>
</evidence>
<protein>
    <submittedName>
        <fullName evidence="1">Uncharacterized protein</fullName>
    </submittedName>
</protein>
<evidence type="ECO:0000313" key="1">
    <source>
        <dbReference type="EMBL" id="PRQ77977.1"/>
    </source>
</evidence>
<comment type="caution">
    <text evidence="1">The sequence shown here is derived from an EMBL/GenBank/DDBJ whole genome shotgun (WGS) entry which is preliminary data.</text>
</comment>